<evidence type="ECO:0008006" key="4">
    <source>
        <dbReference type="Google" id="ProtNLM"/>
    </source>
</evidence>
<sequence length="192" mass="21307">MFGGGLDNLDATLCPKPPLRPRGRNTKGLPAMSPHLPDEIVSEILSPALKVSEGKFSDNESQVSPFASPSVSSSAALVVCKAWLRVATPLHQTFDKFIVALYNAKQCRTMRQFPAKPSQRGNATIFGENLTTPEQDHQISPERGLIARSFDLCKYLYYPLDHHTTYWPWPLSHHPTKADLILVNNAETPNNT</sequence>
<protein>
    <recommendedName>
        <fullName evidence="4">F-box domain-containing protein</fullName>
    </recommendedName>
</protein>
<feature type="region of interest" description="Disordered" evidence="1">
    <location>
        <begin position="1"/>
        <end position="33"/>
    </location>
</feature>
<dbReference type="AlphaFoldDB" id="A0AAD7JPE0"/>
<evidence type="ECO:0000256" key="1">
    <source>
        <dbReference type="SAM" id="MobiDB-lite"/>
    </source>
</evidence>
<dbReference type="Proteomes" id="UP001215598">
    <property type="component" value="Unassembled WGS sequence"/>
</dbReference>
<evidence type="ECO:0000313" key="2">
    <source>
        <dbReference type="EMBL" id="KAJ7768923.1"/>
    </source>
</evidence>
<evidence type="ECO:0000313" key="3">
    <source>
        <dbReference type="Proteomes" id="UP001215598"/>
    </source>
</evidence>
<accession>A0AAD7JPE0</accession>
<gene>
    <name evidence="2" type="ORF">B0H16DRAFT_1781115</name>
</gene>
<name>A0AAD7JPE0_9AGAR</name>
<dbReference type="EMBL" id="JARKIB010000019">
    <property type="protein sequence ID" value="KAJ7768923.1"/>
    <property type="molecule type" value="Genomic_DNA"/>
</dbReference>
<comment type="caution">
    <text evidence="2">The sequence shown here is derived from an EMBL/GenBank/DDBJ whole genome shotgun (WGS) entry which is preliminary data.</text>
</comment>
<reference evidence="2" key="1">
    <citation type="submission" date="2023-03" db="EMBL/GenBank/DDBJ databases">
        <title>Massive genome expansion in bonnet fungi (Mycena s.s.) driven by repeated elements and novel gene families across ecological guilds.</title>
        <authorList>
            <consortium name="Lawrence Berkeley National Laboratory"/>
            <person name="Harder C.B."/>
            <person name="Miyauchi S."/>
            <person name="Viragh M."/>
            <person name="Kuo A."/>
            <person name="Thoen E."/>
            <person name="Andreopoulos B."/>
            <person name="Lu D."/>
            <person name="Skrede I."/>
            <person name="Drula E."/>
            <person name="Henrissat B."/>
            <person name="Morin E."/>
            <person name="Kohler A."/>
            <person name="Barry K."/>
            <person name="LaButti K."/>
            <person name="Morin E."/>
            <person name="Salamov A."/>
            <person name="Lipzen A."/>
            <person name="Mereny Z."/>
            <person name="Hegedus B."/>
            <person name="Baldrian P."/>
            <person name="Stursova M."/>
            <person name="Weitz H."/>
            <person name="Taylor A."/>
            <person name="Grigoriev I.V."/>
            <person name="Nagy L.G."/>
            <person name="Martin F."/>
            <person name="Kauserud H."/>
        </authorList>
    </citation>
    <scope>NUCLEOTIDE SEQUENCE</scope>
    <source>
        <strain evidence="2">CBHHK182m</strain>
    </source>
</reference>
<proteinExistence type="predicted"/>
<keyword evidence="3" id="KW-1185">Reference proteome</keyword>
<organism evidence="2 3">
    <name type="scientific">Mycena metata</name>
    <dbReference type="NCBI Taxonomy" id="1033252"/>
    <lineage>
        <taxon>Eukaryota</taxon>
        <taxon>Fungi</taxon>
        <taxon>Dikarya</taxon>
        <taxon>Basidiomycota</taxon>
        <taxon>Agaricomycotina</taxon>
        <taxon>Agaricomycetes</taxon>
        <taxon>Agaricomycetidae</taxon>
        <taxon>Agaricales</taxon>
        <taxon>Marasmiineae</taxon>
        <taxon>Mycenaceae</taxon>
        <taxon>Mycena</taxon>
    </lineage>
</organism>